<dbReference type="RefSeq" id="WP_055505969.1">
    <property type="nucleotide sequence ID" value="NZ_BBZG01000003.1"/>
</dbReference>
<dbReference type="AlphaFoldDB" id="A0A1H7LSU0"/>
<dbReference type="OrthoDB" id="140419at2"/>
<organism evidence="1 2">
    <name type="scientific">Nonomuraea pusilla</name>
    <dbReference type="NCBI Taxonomy" id="46177"/>
    <lineage>
        <taxon>Bacteria</taxon>
        <taxon>Bacillati</taxon>
        <taxon>Actinomycetota</taxon>
        <taxon>Actinomycetes</taxon>
        <taxon>Streptosporangiales</taxon>
        <taxon>Streptosporangiaceae</taxon>
        <taxon>Nonomuraea</taxon>
    </lineage>
</organism>
<name>A0A1H7LSU0_9ACTN</name>
<keyword evidence="2" id="KW-1185">Reference proteome</keyword>
<dbReference type="Proteomes" id="UP000198953">
    <property type="component" value="Unassembled WGS sequence"/>
</dbReference>
<dbReference type="EMBL" id="FOBF01000003">
    <property type="protein sequence ID" value="SEL01535.1"/>
    <property type="molecule type" value="Genomic_DNA"/>
</dbReference>
<sequence>MADHDWQRDHALLALRINRLVTGYSGGTAVIYRGPVEWSRQAESEPEPDPGRLADEAARLLESAPTAYLAAHVRAMRAVALRLAGVRAPLPEYARQCLACEVGWVPEETFASAHDRLDAALPPGPGPLAGRLASWARAHTLPDVERLPPLVALAVAETRARTSAFVPLPPDEVVRCRLVSGVPFHAAGAYEGGVTSTIHVNRDLPFNLADLLYVVAHEGHPGHIAESLLKEEHLAVGQGRTEQLVRFMLSPSFLVSEGIGLHAEEIAFPGGEAGEWLAGHVFPKTGITPHDADLAAIHRARNALWGVWGNVALLADEGAPDRDLIAYLRRWGLHDDAEAARALPLLRPSAMAPYIFGYYHGWRLLDGWLVAPDRAARVRRLLTEQLLPGDLATTG</sequence>
<accession>A0A1H7LSU0</accession>
<dbReference type="STRING" id="46177.SAMN05660976_01652"/>
<evidence type="ECO:0008006" key="3">
    <source>
        <dbReference type="Google" id="ProtNLM"/>
    </source>
</evidence>
<gene>
    <name evidence="1" type="ORF">SAMN05660976_01652</name>
</gene>
<reference evidence="1 2" key="1">
    <citation type="submission" date="2016-10" db="EMBL/GenBank/DDBJ databases">
        <authorList>
            <person name="de Groot N.N."/>
        </authorList>
    </citation>
    <scope>NUCLEOTIDE SEQUENCE [LARGE SCALE GENOMIC DNA]</scope>
    <source>
        <strain evidence="1 2">DSM 43357</strain>
    </source>
</reference>
<protein>
    <recommendedName>
        <fullName evidence="3">DUF885 domain-containing protein</fullName>
    </recommendedName>
</protein>
<evidence type="ECO:0000313" key="1">
    <source>
        <dbReference type="EMBL" id="SEL01535.1"/>
    </source>
</evidence>
<evidence type="ECO:0000313" key="2">
    <source>
        <dbReference type="Proteomes" id="UP000198953"/>
    </source>
</evidence>
<proteinExistence type="predicted"/>